<name>A0A146L626_LYGHE</name>
<gene>
    <name evidence="1" type="ORF">g.56440</name>
</gene>
<dbReference type="AlphaFoldDB" id="A0A146L626"/>
<accession>A0A146L626</accession>
<dbReference type="EMBL" id="GDHC01015554">
    <property type="protein sequence ID" value="JAQ03075.1"/>
    <property type="molecule type" value="Transcribed_RNA"/>
</dbReference>
<reference evidence="1" key="1">
    <citation type="journal article" date="2016" name="Gigascience">
        <title>De novo construction of an expanded transcriptome assembly for the western tarnished plant bug, Lygus hesperus.</title>
        <authorList>
            <person name="Tassone E.E."/>
            <person name="Geib S.M."/>
            <person name="Hall B."/>
            <person name="Fabrick J.A."/>
            <person name="Brent C.S."/>
            <person name="Hull J.J."/>
        </authorList>
    </citation>
    <scope>NUCLEOTIDE SEQUENCE</scope>
</reference>
<evidence type="ECO:0000313" key="1">
    <source>
        <dbReference type="EMBL" id="JAQ03075.1"/>
    </source>
</evidence>
<sequence length="145" mass="16577">MPNSNDEVELSLLLEELTRNTGDNQSVELKNELLNAFGNREGSMIGRKDFLKSLMAKKTEIEQRNSLESLASLMISPIETHEHHRRSSISEASELEQDLERSFGSVPSSVDSKWLVQKDVNRHLIKMGISKDQKIRKLEKENEDL</sequence>
<feature type="non-terminal residue" evidence="1">
    <location>
        <position position="145"/>
    </location>
</feature>
<protein>
    <submittedName>
        <fullName evidence="1">Uncharacterized protein</fullName>
    </submittedName>
</protein>
<proteinExistence type="predicted"/>
<organism evidence="1">
    <name type="scientific">Lygus hesperus</name>
    <name type="common">Western plant bug</name>
    <dbReference type="NCBI Taxonomy" id="30085"/>
    <lineage>
        <taxon>Eukaryota</taxon>
        <taxon>Metazoa</taxon>
        <taxon>Ecdysozoa</taxon>
        <taxon>Arthropoda</taxon>
        <taxon>Hexapoda</taxon>
        <taxon>Insecta</taxon>
        <taxon>Pterygota</taxon>
        <taxon>Neoptera</taxon>
        <taxon>Paraneoptera</taxon>
        <taxon>Hemiptera</taxon>
        <taxon>Heteroptera</taxon>
        <taxon>Panheteroptera</taxon>
        <taxon>Cimicomorpha</taxon>
        <taxon>Miridae</taxon>
        <taxon>Mirini</taxon>
        <taxon>Lygus</taxon>
    </lineage>
</organism>